<protein>
    <submittedName>
        <fullName evidence="1">Uncharacterized protein</fullName>
    </submittedName>
</protein>
<gene>
    <name evidence="1" type="ORF">SAMN04489713_11475</name>
</gene>
<dbReference type="EMBL" id="FOVH01000014">
    <property type="protein sequence ID" value="SFP43816.1"/>
    <property type="molecule type" value="Genomic_DNA"/>
</dbReference>
<name>A0A1I5QD72_9ACTN</name>
<evidence type="ECO:0000313" key="2">
    <source>
        <dbReference type="Proteomes" id="UP000183413"/>
    </source>
</evidence>
<proteinExistence type="predicted"/>
<accession>A0A1I5QD72</accession>
<dbReference type="AlphaFoldDB" id="A0A1I5QD72"/>
<keyword evidence="2" id="KW-1185">Reference proteome</keyword>
<dbReference type="InParanoid" id="A0A1I5QD72"/>
<organism evidence="1 2">
    <name type="scientific">Actinomadura madurae</name>
    <dbReference type="NCBI Taxonomy" id="1993"/>
    <lineage>
        <taxon>Bacteria</taxon>
        <taxon>Bacillati</taxon>
        <taxon>Actinomycetota</taxon>
        <taxon>Actinomycetes</taxon>
        <taxon>Streptosporangiales</taxon>
        <taxon>Thermomonosporaceae</taxon>
        <taxon>Actinomadura</taxon>
    </lineage>
</organism>
<sequence length="33" mass="3509">MRGCCGEGDRSFDGVRFLGGLSSNDPRLFGNTS</sequence>
<dbReference type="Proteomes" id="UP000183413">
    <property type="component" value="Unassembled WGS sequence"/>
</dbReference>
<evidence type="ECO:0000313" key="1">
    <source>
        <dbReference type="EMBL" id="SFP43816.1"/>
    </source>
</evidence>
<reference evidence="1 2" key="1">
    <citation type="submission" date="2016-10" db="EMBL/GenBank/DDBJ databases">
        <authorList>
            <person name="de Groot N.N."/>
        </authorList>
    </citation>
    <scope>NUCLEOTIDE SEQUENCE [LARGE SCALE GENOMIC DNA]</scope>
    <source>
        <strain evidence="1 2">DSM 43067</strain>
    </source>
</reference>